<keyword evidence="1" id="KW-0732">Signal</keyword>
<evidence type="ECO:0000313" key="2">
    <source>
        <dbReference type="EMBL" id="MFM0515904.1"/>
    </source>
</evidence>
<keyword evidence="3" id="KW-1185">Reference proteome</keyword>
<comment type="caution">
    <text evidence="2">The sequence shown here is derived from an EMBL/GenBank/DDBJ whole genome shotgun (WGS) entry which is preliminary data.</text>
</comment>
<dbReference type="RefSeq" id="WP_250486870.1">
    <property type="nucleotide sequence ID" value="NZ_JAQQDB010000001.1"/>
</dbReference>
<evidence type="ECO:0008006" key="4">
    <source>
        <dbReference type="Google" id="ProtNLM"/>
    </source>
</evidence>
<gene>
    <name evidence="2" type="ORF">PQR08_00625</name>
</gene>
<accession>A0ABW9CDS8</accession>
<name>A0ABW9CDS8_9BURK</name>
<evidence type="ECO:0000313" key="3">
    <source>
        <dbReference type="Proteomes" id="UP001629462"/>
    </source>
</evidence>
<feature type="chain" id="PRO_5046206328" description="Leucine-binding protein domain-containing protein" evidence="1">
    <location>
        <begin position="27"/>
        <end position="135"/>
    </location>
</feature>
<dbReference type="SUPFAM" id="SSF53822">
    <property type="entry name" value="Periplasmic binding protein-like I"/>
    <property type="match status" value="1"/>
</dbReference>
<dbReference type="Proteomes" id="UP001629462">
    <property type="component" value="Unassembled WGS sequence"/>
</dbReference>
<sequence length="135" mass="13972">MKSFITCAVLVATIIGLLSCSSTKPAASSAPARIGFVAGAGGFQKMAVTNQAFFDTLAEAGYSNGGKLDVVFRTADGDMARMPALVREVLDQNVSILVVSSSPGCAAAKAATTTMTWLHRCTTTSCLAVVSNWMD</sequence>
<protein>
    <recommendedName>
        <fullName evidence="4">Leucine-binding protein domain-containing protein</fullName>
    </recommendedName>
</protein>
<feature type="signal peptide" evidence="1">
    <location>
        <begin position="1"/>
        <end position="26"/>
    </location>
</feature>
<dbReference type="EMBL" id="JAQQDB010000001">
    <property type="protein sequence ID" value="MFM0515904.1"/>
    <property type="molecule type" value="Genomic_DNA"/>
</dbReference>
<proteinExistence type="predicted"/>
<organism evidence="2 3">
    <name type="scientific">Caballeronia jiangsuensis</name>
    <dbReference type="NCBI Taxonomy" id="1458357"/>
    <lineage>
        <taxon>Bacteria</taxon>
        <taxon>Pseudomonadati</taxon>
        <taxon>Pseudomonadota</taxon>
        <taxon>Betaproteobacteria</taxon>
        <taxon>Burkholderiales</taxon>
        <taxon>Burkholderiaceae</taxon>
        <taxon>Caballeronia</taxon>
    </lineage>
</organism>
<reference evidence="2 3" key="1">
    <citation type="journal article" date="2024" name="Chem. Sci.">
        <title>Discovery of megapolipeptins by genome mining of a Burkholderiales bacteria collection.</title>
        <authorList>
            <person name="Paulo B.S."/>
            <person name="Recchia M.J.J."/>
            <person name="Lee S."/>
            <person name="Fergusson C.H."/>
            <person name="Romanowski S.B."/>
            <person name="Hernandez A."/>
            <person name="Krull N."/>
            <person name="Liu D.Y."/>
            <person name="Cavanagh H."/>
            <person name="Bos A."/>
            <person name="Gray C.A."/>
            <person name="Murphy B.T."/>
            <person name="Linington R.G."/>
            <person name="Eustaquio A.S."/>
        </authorList>
    </citation>
    <scope>NUCLEOTIDE SEQUENCE [LARGE SCALE GENOMIC DNA]</scope>
    <source>
        <strain evidence="2 3">RL17-374-BIF-D</strain>
    </source>
</reference>
<dbReference type="InterPro" id="IPR028082">
    <property type="entry name" value="Peripla_BP_I"/>
</dbReference>
<dbReference type="Gene3D" id="3.40.50.2300">
    <property type="match status" value="1"/>
</dbReference>
<evidence type="ECO:0000256" key="1">
    <source>
        <dbReference type="SAM" id="SignalP"/>
    </source>
</evidence>